<evidence type="ECO:0000256" key="1">
    <source>
        <dbReference type="SAM" id="Coils"/>
    </source>
</evidence>
<gene>
    <name evidence="3" type="ORF">NCGR_LOCUS27191</name>
</gene>
<comment type="caution">
    <text evidence="3">The sequence shown here is derived from an EMBL/GenBank/DDBJ whole genome shotgun (WGS) entry which is preliminary data.</text>
</comment>
<reference evidence="3" key="1">
    <citation type="submission" date="2020-10" db="EMBL/GenBank/DDBJ databases">
        <authorList>
            <person name="Han B."/>
            <person name="Lu T."/>
            <person name="Zhao Q."/>
            <person name="Huang X."/>
            <person name="Zhao Y."/>
        </authorList>
    </citation>
    <scope>NUCLEOTIDE SEQUENCE</scope>
</reference>
<name>A0A811PIF4_9POAL</name>
<feature type="region of interest" description="Disordered" evidence="2">
    <location>
        <begin position="139"/>
        <end position="168"/>
    </location>
</feature>
<evidence type="ECO:0000313" key="4">
    <source>
        <dbReference type="Proteomes" id="UP000604825"/>
    </source>
</evidence>
<accession>A0A811PIF4</accession>
<protein>
    <submittedName>
        <fullName evidence="3">Uncharacterized protein</fullName>
    </submittedName>
</protein>
<feature type="region of interest" description="Disordered" evidence="2">
    <location>
        <begin position="96"/>
        <end position="119"/>
    </location>
</feature>
<keyword evidence="4" id="KW-1185">Reference proteome</keyword>
<dbReference type="AlphaFoldDB" id="A0A811PIF4"/>
<dbReference type="Proteomes" id="UP000604825">
    <property type="component" value="Unassembled WGS sequence"/>
</dbReference>
<feature type="region of interest" description="Disordered" evidence="2">
    <location>
        <begin position="1"/>
        <end position="76"/>
    </location>
</feature>
<sequence length="300" mass="31640">MASTAAAPDHVKPPPAVTETQQPLGSGSGSTGEMGHGKRPHQVEHAGRSARRRPNVEGGVSQTFAVPKLFIRRPPPSRSLATALTTLAAAAADSFRAEADPSPPSSVLSSGNGGVVGDDAAHQLVPEPERTVIIDLELDPSSQPDSAPTDHPVSAAESSSQAGTPVNVDDAAHHHHHHHVFTSAFGAKKQRRYAVDKALQLQVAATQAFLDAIAKEAERADAAEQLAGEMAQRAAMAEQRAHRLASDIDRCRSEAQRMADELQKAVHEVEGCAGIRALQVQYGEPKLDRPGSSKRPGKRA</sequence>
<evidence type="ECO:0000313" key="3">
    <source>
        <dbReference type="EMBL" id="CAD6240672.1"/>
    </source>
</evidence>
<feature type="coiled-coil region" evidence="1">
    <location>
        <begin position="220"/>
        <end position="268"/>
    </location>
</feature>
<organism evidence="3 4">
    <name type="scientific">Miscanthus lutarioriparius</name>
    <dbReference type="NCBI Taxonomy" id="422564"/>
    <lineage>
        <taxon>Eukaryota</taxon>
        <taxon>Viridiplantae</taxon>
        <taxon>Streptophyta</taxon>
        <taxon>Embryophyta</taxon>
        <taxon>Tracheophyta</taxon>
        <taxon>Spermatophyta</taxon>
        <taxon>Magnoliopsida</taxon>
        <taxon>Liliopsida</taxon>
        <taxon>Poales</taxon>
        <taxon>Poaceae</taxon>
        <taxon>PACMAD clade</taxon>
        <taxon>Panicoideae</taxon>
        <taxon>Andropogonodae</taxon>
        <taxon>Andropogoneae</taxon>
        <taxon>Saccharinae</taxon>
        <taxon>Miscanthus</taxon>
    </lineage>
</organism>
<evidence type="ECO:0000256" key="2">
    <source>
        <dbReference type="SAM" id="MobiDB-lite"/>
    </source>
</evidence>
<keyword evidence="1" id="KW-0175">Coiled coil</keyword>
<dbReference type="EMBL" id="CAJGYO010000006">
    <property type="protein sequence ID" value="CAD6240672.1"/>
    <property type="molecule type" value="Genomic_DNA"/>
</dbReference>
<proteinExistence type="predicted"/>